<dbReference type="Pfam" id="PF00072">
    <property type="entry name" value="Response_reg"/>
    <property type="match status" value="1"/>
</dbReference>
<dbReference type="GO" id="GO:0003677">
    <property type="term" value="F:DNA binding"/>
    <property type="evidence" value="ECO:0007669"/>
    <property type="project" value="UniProtKB-KW"/>
</dbReference>
<dbReference type="GO" id="GO:0000160">
    <property type="term" value="P:phosphorelay signal transduction system"/>
    <property type="evidence" value="ECO:0007669"/>
    <property type="project" value="InterPro"/>
</dbReference>
<evidence type="ECO:0000313" key="9">
    <source>
        <dbReference type="Proteomes" id="UP000220133"/>
    </source>
</evidence>
<dbReference type="SUPFAM" id="SSF52172">
    <property type="entry name" value="CheY-like"/>
    <property type="match status" value="1"/>
</dbReference>
<dbReference type="PROSITE" id="PS50110">
    <property type="entry name" value="RESPONSE_REGULATORY"/>
    <property type="match status" value="1"/>
</dbReference>
<dbReference type="AlphaFoldDB" id="A0A291QS24"/>
<feature type="domain" description="HTH luxR-type" evidence="6">
    <location>
        <begin position="143"/>
        <end position="208"/>
    </location>
</feature>
<protein>
    <submittedName>
        <fullName evidence="8">DNA-binding response regulator</fullName>
    </submittedName>
</protein>
<evidence type="ECO:0000256" key="4">
    <source>
        <dbReference type="ARBA" id="ARBA00023163"/>
    </source>
</evidence>
<name>A0A291QS24_9BACT</name>
<dbReference type="InterPro" id="IPR016032">
    <property type="entry name" value="Sig_transdc_resp-reg_C-effctor"/>
</dbReference>
<keyword evidence="9" id="KW-1185">Reference proteome</keyword>
<dbReference type="Proteomes" id="UP000220133">
    <property type="component" value="Chromosome"/>
</dbReference>
<dbReference type="InterPro" id="IPR000792">
    <property type="entry name" value="Tscrpt_reg_LuxR_C"/>
</dbReference>
<sequence length="210" mass="23977">MKARIIIADDHQLLIDGLQSVLAANKEWELIEPVNDGRALLDRLANTEVDLVLLDLNMPQLDGIKSLEQIKRLYPRIKVLVISNYHQAQLILNIQQMGADGYLLKNTNASTLLKVIELILNGEKFFDAPQSQGQEIPDYFIDDFLKKYQLTKREVEIIKMIGDEMTSREIGQQLYISEFTVNTHRKNIMRKLAVKNLAGIMNFAKSHGIC</sequence>
<dbReference type="CDD" id="cd17535">
    <property type="entry name" value="REC_NarL-like"/>
    <property type="match status" value="1"/>
</dbReference>
<dbReference type="InterPro" id="IPR058245">
    <property type="entry name" value="NreC/VraR/RcsB-like_REC"/>
</dbReference>
<dbReference type="EMBL" id="CP023777">
    <property type="protein sequence ID" value="ATL46693.1"/>
    <property type="molecule type" value="Genomic_DNA"/>
</dbReference>
<keyword evidence="3 8" id="KW-0238">DNA-binding</keyword>
<dbReference type="OrthoDB" id="9797341at2"/>
<evidence type="ECO:0000259" key="6">
    <source>
        <dbReference type="PROSITE" id="PS50043"/>
    </source>
</evidence>
<evidence type="ECO:0000313" key="8">
    <source>
        <dbReference type="EMBL" id="ATL46693.1"/>
    </source>
</evidence>
<dbReference type="SMART" id="SM00421">
    <property type="entry name" value="HTH_LUXR"/>
    <property type="match status" value="1"/>
</dbReference>
<dbReference type="InterPro" id="IPR039420">
    <property type="entry name" value="WalR-like"/>
</dbReference>
<dbReference type="InterPro" id="IPR036388">
    <property type="entry name" value="WH-like_DNA-bd_sf"/>
</dbReference>
<dbReference type="RefSeq" id="WP_098193081.1">
    <property type="nucleotide sequence ID" value="NZ_CP023777.1"/>
</dbReference>
<dbReference type="PANTHER" id="PTHR43214:SF41">
    <property type="entry name" value="NITRATE_NITRITE RESPONSE REGULATOR PROTEIN NARP"/>
    <property type="match status" value="1"/>
</dbReference>
<dbReference type="KEGG" id="cbae:COR50_05580"/>
<organism evidence="8 9">
    <name type="scientific">Chitinophaga caeni</name>
    <dbReference type="NCBI Taxonomy" id="2029983"/>
    <lineage>
        <taxon>Bacteria</taxon>
        <taxon>Pseudomonadati</taxon>
        <taxon>Bacteroidota</taxon>
        <taxon>Chitinophagia</taxon>
        <taxon>Chitinophagales</taxon>
        <taxon>Chitinophagaceae</taxon>
        <taxon>Chitinophaga</taxon>
    </lineage>
</organism>
<evidence type="ECO:0000256" key="1">
    <source>
        <dbReference type="ARBA" id="ARBA00022553"/>
    </source>
</evidence>
<evidence type="ECO:0000256" key="3">
    <source>
        <dbReference type="ARBA" id="ARBA00023125"/>
    </source>
</evidence>
<dbReference type="InterPro" id="IPR011006">
    <property type="entry name" value="CheY-like_superfamily"/>
</dbReference>
<gene>
    <name evidence="8" type="ORF">COR50_05580</name>
</gene>
<reference evidence="8 9" key="1">
    <citation type="submission" date="2017-10" db="EMBL/GenBank/DDBJ databases">
        <title>Paenichitinophaga pekingensis gen. nov., sp. nov., isolated from activated sludge.</title>
        <authorList>
            <person name="Jin D."/>
            <person name="Kong X."/>
            <person name="Deng Y."/>
            <person name="Bai Z."/>
        </authorList>
    </citation>
    <scope>NUCLEOTIDE SEQUENCE [LARGE SCALE GENOMIC DNA]</scope>
    <source>
        <strain evidence="8 9">13</strain>
    </source>
</reference>
<keyword evidence="2" id="KW-0805">Transcription regulation</keyword>
<dbReference type="SMART" id="SM00448">
    <property type="entry name" value="REC"/>
    <property type="match status" value="1"/>
</dbReference>
<evidence type="ECO:0000256" key="2">
    <source>
        <dbReference type="ARBA" id="ARBA00023015"/>
    </source>
</evidence>
<feature type="domain" description="Response regulatory" evidence="7">
    <location>
        <begin position="4"/>
        <end position="120"/>
    </location>
</feature>
<accession>A0A291QS24</accession>
<keyword evidence="4" id="KW-0804">Transcription</keyword>
<evidence type="ECO:0000256" key="5">
    <source>
        <dbReference type="PROSITE-ProRule" id="PRU00169"/>
    </source>
</evidence>
<dbReference type="Gene3D" id="1.10.10.10">
    <property type="entry name" value="Winged helix-like DNA-binding domain superfamily/Winged helix DNA-binding domain"/>
    <property type="match status" value="1"/>
</dbReference>
<dbReference type="InterPro" id="IPR001789">
    <property type="entry name" value="Sig_transdc_resp-reg_receiver"/>
</dbReference>
<dbReference type="SUPFAM" id="SSF46894">
    <property type="entry name" value="C-terminal effector domain of the bipartite response regulators"/>
    <property type="match status" value="1"/>
</dbReference>
<feature type="modified residue" description="4-aspartylphosphate" evidence="5">
    <location>
        <position position="55"/>
    </location>
</feature>
<dbReference type="GO" id="GO:0006355">
    <property type="term" value="P:regulation of DNA-templated transcription"/>
    <property type="evidence" value="ECO:0007669"/>
    <property type="project" value="InterPro"/>
</dbReference>
<dbReference type="PANTHER" id="PTHR43214">
    <property type="entry name" value="TWO-COMPONENT RESPONSE REGULATOR"/>
    <property type="match status" value="1"/>
</dbReference>
<dbReference type="Gene3D" id="3.40.50.2300">
    <property type="match status" value="1"/>
</dbReference>
<dbReference type="PROSITE" id="PS50043">
    <property type="entry name" value="HTH_LUXR_2"/>
    <property type="match status" value="1"/>
</dbReference>
<evidence type="ECO:0000259" key="7">
    <source>
        <dbReference type="PROSITE" id="PS50110"/>
    </source>
</evidence>
<proteinExistence type="predicted"/>
<keyword evidence="1 5" id="KW-0597">Phosphoprotein</keyword>
<dbReference type="CDD" id="cd06170">
    <property type="entry name" value="LuxR_C_like"/>
    <property type="match status" value="1"/>
</dbReference>
<dbReference type="Pfam" id="PF00196">
    <property type="entry name" value="GerE"/>
    <property type="match status" value="1"/>
</dbReference>
<dbReference type="PRINTS" id="PR00038">
    <property type="entry name" value="HTHLUXR"/>
</dbReference>